<evidence type="ECO:0000256" key="2">
    <source>
        <dbReference type="ARBA" id="ARBA00093789"/>
    </source>
</evidence>
<gene>
    <name evidence="4" type="primary">cmr4</name>
    <name evidence="4" type="ORF">HGB48_26720</name>
</gene>
<name>A0A846Z1Z6_9ACTN</name>
<sequence>MTLQRALLFLYAETPVHPGGDTAAGAVDLPIQREPATGFPIIKGESLKGALREHFRTRLADDRWVGMFGSKPPRGGGATKPGSLRVHEAQLVAFPAPTLEETFRWVTSPLALSRLARKAGLAGVPIAGTGDSVPSDSTCLTSSQRREQTVLGQYVQATQHDPALESFAANLAGLALPNAVDGYLKKKFGKDLYCGVDELLTGISKDCAPVVARVQLGAEDAEGNPTKTVKHGPFYSEYLPSETILVALLEGRPDDLAKLQVLDSGVLRVGGDESIGKGLMWCRLHVGAEVG</sequence>
<keyword evidence="1" id="KW-0051">Antiviral defense</keyword>
<dbReference type="PANTHER" id="PTHR36700">
    <property type="entry name" value="CRISPR SYSTEM CMR SUBUNIT CMR4"/>
    <property type="match status" value="1"/>
</dbReference>
<evidence type="ECO:0000313" key="4">
    <source>
        <dbReference type="EMBL" id="NKZ07300.1"/>
    </source>
</evidence>
<keyword evidence="5" id="KW-1185">Reference proteome</keyword>
<evidence type="ECO:0000256" key="1">
    <source>
        <dbReference type="ARBA" id="ARBA00023118"/>
    </source>
</evidence>
<organism evidence="4 5">
    <name type="scientific">Actinomadura latina</name>
    <dbReference type="NCBI Taxonomy" id="163603"/>
    <lineage>
        <taxon>Bacteria</taxon>
        <taxon>Bacillati</taxon>
        <taxon>Actinomycetota</taxon>
        <taxon>Actinomycetes</taxon>
        <taxon>Streptosporangiales</taxon>
        <taxon>Thermomonosporaceae</taxon>
        <taxon>Actinomadura</taxon>
    </lineage>
</organism>
<accession>A0A846Z1Z6</accession>
<feature type="domain" description="CRISPR type III-associated protein" evidence="3">
    <location>
        <begin position="10"/>
        <end position="280"/>
    </location>
</feature>
<dbReference type="InterPro" id="IPR005537">
    <property type="entry name" value="RAMP_III_fam"/>
</dbReference>
<comment type="caution">
    <text evidence="4">The sequence shown here is derived from an EMBL/GenBank/DDBJ whole genome shotgun (WGS) entry which is preliminary data.</text>
</comment>
<dbReference type="GO" id="GO:0051607">
    <property type="term" value="P:defense response to virus"/>
    <property type="evidence" value="ECO:0007669"/>
    <property type="project" value="UniProtKB-KW"/>
</dbReference>
<dbReference type="AlphaFoldDB" id="A0A846Z1Z6"/>
<evidence type="ECO:0000259" key="3">
    <source>
        <dbReference type="Pfam" id="PF03787"/>
    </source>
</evidence>
<dbReference type="Proteomes" id="UP000579250">
    <property type="component" value="Unassembled WGS sequence"/>
</dbReference>
<evidence type="ECO:0000313" key="5">
    <source>
        <dbReference type="Proteomes" id="UP000579250"/>
    </source>
</evidence>
<protein>
    <submittedName>
        <fullName evidence="4">Type III-B CRISPR module RAMP protein Cmr4</fullName>
    </submittedName>
</protein>
<dbReference type="RefSeq" id="WP_168444743.1">
    <property type="nucleotide sequence ID" value="NZ_JAAXPI010000051.1"/>
</dbReference>
<dbReference type="NCBIfam" id="TIGR02580">
    <property type="entry name" value="cas_RAMP_Cmr4"/>
    <property type="match status" value="1"/>
</dbReference>
<reference evidence="4 5" key="1">
    <citation type="submission" date="2020-04" db="EMBL/GenBank/DDBJ databases">
        <title>MicrobeNet Type strains.</title>
        <authorList>
            <person name="Nicholson A.C."/>
        </authorList>
    </citation>
    <scope>NUCLEOTIDE SEQUENCE [LARGE SCALE GENOMIC DNA]</scope>
    <source>
        <strain evidence="4 5">ATCC BAA-277</strain>
    </source>
</reference>
<dbReference type="Pfam" id="PF03787">
    <property type="entry name" value="RAMPs"/>
    <property type="match status" value="1"/>
</dbReference>
<comment type="subunit">
    <text evidence="2">Part of the Csm effector complex that includes Cas10, Csm2, Csm3, Csm4 and Csm5.</text>
</comment>
<dbReference type="EMBL" id="JAAXPI010000051">
    <property type="protein sequence ID" value="NKZ07300.1"/>
    <property type="molecule type" value="Genomic_DNA"/>
</dbReference>
<dbReference type="InterPro" id="IPR013410">
    <property type="entry name" value="CRISPR-assoc_RAMP_Cmr4"/>
</dbReference>
<proteinExistence type="predicted"/>
<dbReference type="PANTHER" id="PTHR36700:SF1">
    <property type="entry name" value="CRISPR SYSTEM CMR SUBUNIT CMR4"/>
    <property type="match status" value="1"/>
</dbReference>